<dbReference type="PROSITE" id="PS51257">
    <property type="entry name" value="PROKAR_LIPOPROTEIN"/>
    <property type="match status" value="1"/>
</dbReference>
<evidence type="ECO:0000313" key="3">
    <source>
        <dbReference type="Proteomes" id="UP001302429"/>
    </source>
</evidence>
<dbReference type="RefSeq" id="WP_317081916.1">
    <property type="nucleotide sequence ID" value="NZ_CP136594.1"/>
</dbReference>
<dbReference type="Proteomes" id="UP001302429">
    <property type="component" value="Chromosome"/>
</dbReference>
<protein>
    <submittedName>
        <fullName evidence="2">Beta-propeller domain-containing protein</fullName>
    </submittedName>
</protein>
<dbReference type="InterPro" id="IPR019198">
    <property type="entry name" value="Beta_propeller_containing"/>
</dbReference>
<dbReference type="KEGG" id="acoa:RB602_00385"/>
<organism evidence="2 3">
    <name type="scientific">Alterisphingorhabdus coralli</name>
    <dbReference type="NCBI Taxonomy" id="3071408"/>
    <lineage>
        <taxon>Bacteria</taxon>
        <taxon>Pseudomonadati</taxon>
        <taxon>Pseudomonadota</taxon>
        <taxon>Alphaproteobacteria</taxon>
        <taxon>Sphingomonadales</taxon>
        <taxon>Sphingomonadaceae</taxon>
        <taxon>Alterisphingorhabdus (ex Yan et al. 2024)</taxon>
    </lineage>
</organism>
<sequence>MIGKFLPAGLFSILLAACATLEPAPPNAGVSNGTLESNPGPKLAQFKSERQFNRYIRKLARAQKRYSENYEYDEQVIVVTAQKLSPPPPSPAVESDGTFDPDNPEITNNQMIGVDEGGIVKQIGRYLVTLQDGRVFSIDLGKSQGEPLMLTDRINVYRNKEVAASWYDEMLVRGNRILVTAYNYREEATEITVIAMNREGKLSREGRFLISSNDYYSTDNYATRLVGDKLVFYTPHALRADPRTGYRWPTLRRALSDSEEALSQNMFGATQIYQSFDKDILFPTLHSISICPLKGMDLACQTTAFIGGAMQEFYVSPENAFLWIDAPDDRPWGIDYDLRRRMSCRGDQREHDGDDNESALLYRLSITSGEIGVVGLDGVPANQFSFDSRDDRFRALLNRKRRGCLTEEEYDRDRNLSLLDIPLSVFDERVHQTAEKAYISLPSKGDGRLKNRFVGDWLLYSASDEYWSLYDDPDYPDDYTGDESEPPSEKPQQDIVFATPLRQPMATKQLLLPHNALRIERAGRGAVVTGYRDGRGLSLSMIALENSPSVEATTTLYGRVETERRSHAFGAWIKPDGSGVIGIPTSQRIWRAGRGWSDSEDSDLSFVRIGNDSAMSSAGELAVSSIDTANGYKCQVSCIDWYGNARPIFTYGRIFALMGTELVEGAMQDGKIVTLGRVDLTGETVH</sequence>
<accession>A0AA97F780</accession>
<keyword evidence="1" id="KW-0732">Signal</keyword>
<feature type="signal peptide" evidence="1">
    <location>
        <begin position="1"/>
        <end position="28"/>
    </location>
</feature>
<dbReference type="EMBL" id="CP136594">
    <property type="protein sequence ID" value="WOE75211.1"/>
    <property type="molecule type" value="Genomic_DNA"/>
</dbReference>
<evidence type="ECO:0000256" key="1">
    <source>
        <dbReference type="SAM" id="SignalP"/>
    </source>
</evidence>
<dbReference type="Pfam" id="PF09826">
    <property type="entry name" value="Beta_propel"/>
    <property type="match status" value="1"/>
</dbReference>
<dbReference type="AlphaFoldDB" id="A0AA97F780"/>
<proteinExistence type="predicted"/>
<feature type="chain" id="PRO_5041742231" evidence="1">
    <location>
        <begin position="29"/>
        <end position="686"/>
    </location>
</feature>
<name>A0AA97F780_9SPHN</name>
<evidence type="ECO:0000313" key="2">
    <source>
        <dbReference type="EMBL" id="WOE75211.1"/>
    </source>
</evidence>
<keyword evidence="3" id="KW-1185">Reference proteome</keyword>
<reference evidence="2 3" key="1">
    <citation type="submission" date="2023-10" db="EMBL/GenBank/DDBJ databases">
        <title>Complete genome sequence of a Sphingomonadaceae bacterium.</title>
        <authorList>
            <person name="Yan C."/>
        </authorList>
    </citation>
    <scope>NUCLEOTIDE SEQUENCE [LARGE SCALE GENOMIC DNA]</scope>
    <source>
        <strain evidence="2 3">SCSIO 66989</strain>
    </source>
</reference>
<gene>
    <name evidence="2" type="ORF">RB602_00385</name>
</gene>